<keyword evidence="2" id="KW-0614">Plasmid</keyword>
<accession>A1VJW8</accession>
<name>A1VJW8_POLNA</name>
<dbReference type="AlphaFoldDB" id="A1VJW8"/>
<dbReference type="OrthoDB" id="3034762at2"/>
<gene>
    <name evidence="1" type="ordered locus">Pnap_0627</name>
    <name evidence="2" type="ordered locus">Pnap_4377</name>
</gene>
<dbReference type="Proteomes" id="UP000000644">
    <property type="component" value="Chromosome"/>
</dbReference>
<evidence type="ECO:0000313" key="2">
    <source>
        <dbReference type="EMBL" id="ABM39655.1"/>
    </source>
</evidence>
<organism evidence="1 3">
    <name type="scientific">Polaromonas naphthalenivorans (strain CJ2)</name>
    <dbReference type="NCBI Taxonomy" id="365044"/>
    <lineage>
        <taxon>Bacteria</taxon>
        <taxon>Pseudomonadati</taxon>
        <taxon>Pseudomonadota</taxon>
        <taxon>Betaproteobacteria</taxon>
        <taxon>Burkholderiales</taxon>
        <taxon>Comamonadaceae</taxon>
        <taxon>Polaromonas</taxon>
    </lineage>
</organism>
<proteinExistence type="predicted"/>
<reference evidence="1" key="1">
    <citation type="submission" date="2006-12" db="EMBL/GenBank/DDBJ databases">
        <title>Complete sequence of Chromosome1 of Polaromonas naphthalenivorans CJ2.</title>
        <authorList>
            <consortium name="US DOE Joint Genome Institute"/>
            <person name="Copeland A."/>
            <person name="Lucas S."/>
            <person name="Lapidus A."/>
            <person name="Barry K."/>
            <person name="Detter J.C."/>
            <person name="Glavina del Rio T."/>
            <person name="Hammon N."/>
            <person name="Israni S."/>
            <person name="Dalin E."/>
            <person name="Tice H."/>
            <person name="Pitluck S."/>
            <person name="Sims D.R."/>
            <person name="Brettin T."/>
            <person name="Bruce D."/>
            <person name="Han C."/>
            <person name="Tapia R."/>
            <person name="Brainard J."/>
            <person name="Schmutz J."/>
            <person name="Larimer F."/>
            <person name="Land M."/>
            <person name="Hauser L."/>
            <person name="Kyrpides N."/>
            <person name="Kim E."/>
            <person name="Madsen E.L."/>
            <person name="Richardson P."/>
        </authorList>
    </citation>
    <scope>NUCLEOTIDE SEQUENCE</scope>
    <source>
        <strain evidence="1">CJ2</strain>
    </source>
</reference>
<dbReference type="EMBL" id="CP000529">
    <property type="protein sequence ID" value="ABM35946.1"/>
    <property type="molecule type" value="Genomic_DNA"/>
</dbReference>
<dbReference type="KEGG" id="pna:Pnap_4377"/>
<evidence type="ECO:0000313" key="1">
    <source>
        <dbReference type="EMBL" id="ABM35946.1"/>
    </source>
</evidence>
<sequence length="231" mass="24993">MKTSTSTVAPDPVRDARQLYKTHREAASRESKVKNLDILWEALEGIRSDGGRDYSLAEVGRRLEVAGGLKTQSLRNAQGTHFREIISAYAEGGSGSTKYLSKSKSQVEAALELITDPSIRATLRMAIEEGKRLKVVNDNLHAAFKTLQVGASISATPTTDGQTQVNGPITQFHAVPPRLLRALKIGVDRTRLAERGMTVMEDGSITDAQGETLFPPSFVTAAEAFLAENSP</sequence>
<protein>
    <submittedName>
        <fullName evidence="1">Uncharacterized protein</fullName>
    </submittedName>
</protein>
<geneLocation type="plasmid" evidence="2 3">
    <name>pPNAP01</name>
</geneLocation>
<dbReference type="EMBL" id="CP000530">
    <property type="protein sequence ID" value="ABM39655.1"/>
    <property type="molecule type" value="Genomic_DNA"/>
</dbReference>
<reference evidence="2" key="2">
    <citation type="submission" date="2006-12" db="EMBL/GenBank/DDBJ databases">
        <title>Complete sequence of plasmid pPNAP01 of Polaromonas naphthalenivorans CJ2.</title>
        <authorList>
            <consortium name="US DOE Joint Genome Institute"/>
            <person name="Copeland A."/>
            <person name="Lucas S."/>
            <person name="Lapidus A."/>
            <person name="Barry K."/>
            <person name="Detter J.C."/>
            <person name="Glavina del Rio T."/>
            <person name="Hammon N."/>
            <person name="Israni S."/>
            <person name="Dalin E."/>
            <person name="Tice H."/>
            <person name="Pitluck S."/>
            <person name="Sims D.R."/>
            <person name="Brettin T."/>
            <person name="Bruce D."/>
            <person name="Han C."/>
            <person name="Tapia R."/>
            <person name="Brainard J."/>
            <person name="Schmutz J."/>
            <person name="Larimer F."/>
            <person name="Land M."/>
            <person name="Hauser L."/>
            <person name="Kyrpides N."/>
            <person name="Kim E."/>
            <person name="Madsen E.L."/>
            <person name="Richardson P."/>
        </authorList>
    </citation>
    <scope>NUCLEOTIDE SEQUENCE [LARGE SCALE GENOMIC DNA]</scope>
    <source>
        <plasmid evidence="2">CJ2</plasmid>
        <plasmid evidence="2">pPNAP01</plasmid>
    </source>
</reference>
<dbReference type="RefSeq" id="WP_011798028.1">
    <property type="nucleotide sequence ID" value="NC_008757.1"/>
</dbReference>
<keyword evidence="3" id="KW-1185">Reference proteome</keyword>
<dbReference type="InterPro" id="IPR048061">
    <property type="entry name" value="GmtX-like"/>
</dbReference>
<dbReference type="STRING" id="365044.Pnap_0627"/>
<dbReference type="Proteomes" id="UP000000644">
    <property type="component" value="Plasmid pPNAP01"/>
</dbReference>
<dbReference type="HOGENOM" id="CLU_105727_0_0_4"/>
<dbReference type="eggNOG" id="COG2267">
    <property type="taxonomic scope" value="Bacteria"/>
</dbReference>
<evidence type="ECO:0000313" key="3">
    <source>
        <dbReference type="Proteomes" id="UP000000644"/>
    </source>
</evidence>
<reference evidence="3" key="3">
    <citation type="journal article" date="2009" name="Environ. Microbiol.">
        <title>The genome of Polaromonas naphthalenivorans strain CJ2, isolated from coal tar-contaminated sediment, reveals physiological and metabolic versatility and evolution through extensive horizontal gene transfer.</title>
        <authorList>
            <person name="Yagi J.M."/>
            <person name="Sims D."/>
            <person name="Brettin T."/>
            <person name="Bruce D."/>
            <person name="Madsen E.L."/>
        </authorList>
    </citation>
    <scope>NUCLEOTIDE SEQUENCE [LARGE SCALE GENOMIC DNA]</scope>
    <source>
        <strain evidence="3">CJ2</strain>
        <plasmid evidence="3">Plasmid pPNAP01</plasmid>
    </source>
</reference>
<dbReference type="KEGG" id="pna:Pnap_0627"/>
<dbReference type="NCBIfam" id="NF040692">
    <property type="entry name" value="recomb_assoc"/>
    <property type="match status" value="1"/>
</dbReference>